<dbReference type="Proteomes" id="UP000054481">
    <property type="component" value="Unassembled WGS sequence"/>
</dbReference>
<name>A0A0F7ZL30_9HYPO</name>
<feature type="compositionally biased region" description="Basic and acidic residues" evidence="1">
    <location>
        <begin position="156"/>
        <end position="166"/>
    </location>
</feature>
<evidence type="ECO:0000313" key="2">
    <source>
        <dbReference type="EMBL" id="KJZ70905.1"/>
    </source>
</evidence>
<organism evidence="2 3">
    <name type="scientific">Hirsutella minnesotensis 3608</name>
    <dbReference type="NCBI Taxonomy" id="1043627"/>
    <lineage>
        <taxon>Eukaryota</taxon>
        <taxon>Fungi</taxon>
        <taxon>Dikarya</taxon>
        <taxon>Ascomycota</taxon>
        <taxon>Pezizomycotina</taxon>
        <taxon>Sordariomycetes</taxon>
        <taxon>Hypocreomycetidae</taxon>
        <taxon>Hypocreales</taxon>
        <taxon>Ophiocordycipitaceae</taxon>
        <taxon>Hirsutella</taxon>
    </lineage>
</organism>
<feature type="region of interest" description="Disordered" evidence="1">
    <location>
        <begin position="1"/>
        <end position="217"/>
    </location>
</feature>
<feature type="compositionally biased region" description="Low complexity" evidence="1">
    <location>
        <begin position="97"/>
        <end position="112"/>
    </location>
</feature>
<evidence type="ECO:0000256" key="1">
    <source>
        <dbReference type="SAM" id="MobiDB-lite"/>
    </source>
</evidence>
<accession>A0A0F7ZL30</accession>
<reference evidence="2 3" key="1">
    <citation type="journal article" date="2014" name="Genome Biol. Evol.">
        <title>Comparative genomics and transcriptomics analyses reveal divergent lifestyle features of nematode endoparasitic fungus Hirsutella minnesotensis.</title>
        <authorList>
            <person name="Lai Y."/>
            <person name="Liu K."/>
            <person name="Zhang X."/>
            <person name="Zhang X."/>
            <person name="Li K."/>
            <person name="Wang N."/>
            <person name="Shu C."/>
            <person name="Wu Y."/>
            <person name="Wang C."/>
            <person name="Bushley K.E."/>
            <person name="Xiang M."/>
            <person name="Liu X."/>
        </authorList>
    </citation>
    <scope>NUCLEOTIDE SEQUENCE [LARGE SCALE GENOMIC DNA]</scope>
    <source>
        <strain evidence="2 3">3608</strain>
    </source>
</reference>
<protein>
    <submittedName>
        <fullName evidence="2">Uncharacterized protein</fullName>
    </submittedName>
</protein>
<feature type="compositionally biased region" description="Low complexity" evidence="1">
    <location>
        <begin position="144"/>
        <end position="155"/>
    </location>
</feature>
<dbReference type="EMBL" id="KQ030600">
    <property type="protein sequence ID" value="KJZ70905.1"/>
    <property type="molecule type" value="Genomic_DNA"/>
</dbReference>
<proteinExistence type="predicted"/>
<keyword evidence="3" id="KW-1185">Reference proteome</keyword>
<gene>
    <name evidence="2" type="ORF">HIM_09698</name>
</gene>
<evidence type="ECO:0000313" key="3">
    <source>
        <dbReference type="Proteomes" id="UP000054481"/>
    </source>
</evidence>
<dbReference type="OrthoDB" id="5235746at2759"/>
<sequence length="217" mass="21241">MADGIAIAIDKVGAPAPSAPEAKAGAPTVDTSGALNSPVKEDHPSLPEKPTNVADGAGSAVAAPKPVEVKSVPETPVNGATPAGGTPRPELKIVEEPSAASAATARLASPPANSSEGAAAIPSAPTEPAAGEKRKLGEGTVDDAAPPAAEAGSESPAKKAKVDQEAPAKVNGDAPVVENPPARKPGRPKKDKTAAAPVAPAMGRTARKTRSQGPAEV</sequence>
<dbReference type="AlphaFoldDB" id="A0A0F7ZL30"/>